<dbReference type="Proteomes" id="UP000504634">
    <property type="component" value="Unplaced"/>
</dbReference>
<protein>
    <submittedName>
        <fullName evidence="4">Leucine-rich repeat-containing protein 40</fullName>
    </submittedName>
</protein>
<dbReference type="Gene3D" id="3.80.10.10">
    <property type="entry name" value="Ribonuclease Inhibitor"/>
    <property type="match status" value="1"/>
</dbReference>
<dbReference type="OrthoDB" id="660555at2759"/>
<dbReference type="PANTHER" id="PTHR48051">
    <property type="match status" value="1"/>
</dbReference>
<evidence type="ECO:0000313" key="3">
    <source>
        <dbReference type="Proteomes" id="UP000504634"/>
    </source>
</evidence>
<organism evidence="3 4">
    <name type="scientific">Drosophila lebanonensis</name>
    <name type="common">Fruit fly</name>
    <name type="synonym">Scaptodrosophila lebanonensis</name>
    <dbReference type="NCBI Taxonomy" id="7225"/>
    <lineage>
        <taxon>Eukaryota</taxon>
        <taxon>Metazoa</taxon>
        <taxon>Ecdysozoa</taxon>
        <taxon>Arthropoda</taxon>
        <taxon>Hexapoda</taxon>
        <taxon>Insecta</taxon>
        <taxon>Pterygota</taxon>
        <taxon>Neoptera</taxon>
        <taxon>Endopterygota</taxon>
        <taxon>Diptera</taxon>
        <taxon>Brachycera</taxon>
        <taxon>Muscomorpha</taxon>
        <taxon>Ephydroidea</taxon>
        <taxon>Drosophilidae</taxon>
        <taxon>Scaptodrosophila</taxon>
    </lineage>
</organism>
<reference evidence="4" key="1">
    <citation type="submission" date="2025-08" db="UniProtKB">
        <authorList>
            <consortium name="RefSeq"/>
        </authorList>
    </citation>
    <scope>IDENTIFICATION</scope>
    <source>
        <strain evidence="4">11010-0011.00</strain>
        <tissue evidence="4">Whole body</tissue>
    </source>
</reference>
<evidence type="ECO:0000313" key="4">
    <source>
        <dbReference type="RefSeq" id="XP_030379233.1"/>
    </source>
</evidence>
<dbReference type="GeneID" id="115627634"/>
<sequence length="245" mass="27149">MEGMVGDGLNSPRVQGGKDALEDNSICIPDKYTMRNTRVLSVMKAQLEEVPDDLLETARAEHVTVVNFEGNLLHHMPRGLQHLSDQLSELVLAKNQIAFIPACISQFSRLSVANFSCNLLRNLPNEFGALQMLCELDISHNRLDKLPLCIGELQNLEVLLANDNHIRELNASESGLGGLKRLITLDLRNNDIDTVPPVLGNLTNIKRLKLTGNPFRQPRHQILSQGTAAIMEYLRGRIPASASTM</sequence>
<dbReference type="InterPro" id="IPR032675">
    <property type="entry name" value="LRR_dom_sf"/>
</dbReference>
<keyword evidence="2" id="KW-0677">Repeat</keyword>
<gene>
    <name evidence="4" type="primary">LOC115627634</name>
</gene>
<dbReference type="PANTHER" id="PTHR48051:SF1">
    <property type="entry name" value="RAS SUPPRESSOR PROTEIN 1"/>
    <property type="match status" value="1"/>
</dbReference>
<dbReference type="SMART" id="SM00369">
    <property type="entry name" value="LRR_TYP"/>
    <property type="match status" value="3"/>
</dbReference>
<keyword evidence="1" id="KW-0433">Leucine-rich repeat</keyword>
<dbReference type="InterPro" id="IPR025875">
    <property type="entry name" value="Leu-rich_rpt_4"/>
</dbReference>
<dbReference type="Pfam" id="PF00560">
    <property type="entry name" value="LRR_1"/>
    <property type="match status" value="1"/>
</dbReference>
<dbReference type="SUPFAM" id="SSF52058">
    <property type="entry name" value="L domain-like"/>
    <property type="match status" value="1"/>
</dbReference>
<dbReference type="FunFam" id="3.80.10.10:FF:000193">
    <property type="entry name" value="Leucine-rich repeat-containing protein 40"/>
    <property type="match status" value="1"/>
</dbReference>
<dbReference type="GO" id="GO:0005737">
    <property type="term" value="C:cytoplasm"/>
    <property type="evidence" value="ECO:0007669"/>
    <property type="project" value="TreeGrafter"/>
</dbReference>
<keyword evidence="3" id="KW-1185">Reference proteome</keyword>
<dbReference type="InterPro" id="IPR050216">
    <property type="entry name" value="LRR_domain-containing"/>
</dbReference>
<dbReference type="Pfam" id="PF12799">
    <property type="entry name" value="LRR_4"/>
    <property type="match status" value="1"/>
</dbReference>
<evidence type="ECO:0000256" key="1">
    <source>
        <dbReference type="ARBA" id="ARBA00022614"/>
    </source>
</evidence>
<name>A0A6J2TVQ1_DROLE</name>
<dbReference type="RefSeq" id="XP_030379233.1">
    <property type="nucleotide sequence ID" value="XM_030523373.1"/>
</dbReference>
<evidence type="ECO:0000256" key="2">
    <source>
        <dbReference type="ARBA" id="ARBA00022737"/>
    </source>
</evidence>
<proteinExistence type="predicted"/>
<accession>A0A6J2TVQ1</accession>
<dbReference type="InterPro" id="IPR003591">
    <property type="entry name" value="Leu-rich_rpt_typical-subtyp"/>
</dbReference>
<dbReference type="InterPro" id="IPR001611">
    <property type="entry name" value="Leu-rich_rpt"/>
</dbReference>
<dbReference type="AlphaFoldDB" id="A0A6J2TVQ1"/>